<evidence type="ECO:0000256" key="4">
    <source>
        <dbReference type="ARBA" id="ARBA00022737"/>
    </source>
</evidence>
<organism evidence="12 13">
    <name type="scientific">Porites evermanni</name>
    <dbReference type="NCBI Taxonomy" id="104178"/>
    <lineage>
        <taxon>Eukaryota</taxon>
        <taxon>Metazoa</taxon>
        <taxon>Cnidaria</taxon>
        <taxon>Anthozoa</taxon>
        <taxon>Hexacorallia</taxon>
        <taxon>Scleractinia</taxon>
        <taxon>Fungiina</taxon>
        <taxon>Poritidae</taxon>
        <taxon>Porites</taxon>
    </lineage>
</organism>
<feature type="domain" description="MATH" evidence="10">
    <location>
        <begin position="434"/>
        <end position="580"/>
    </location>
</feature>
<feature type="zinc finger region" description="TRAF-type" evidence="7">
    <location>
        <begin position="164"/>
        <end position="212"/>
    </location>
</feature>
<keyword evidence="2" id="KW-0963">Cytoplasm</keyword>
<gene>
    <name evidence="12" type="ORF">PEVE_00028330</name>
</gene>
<evidence type="ECO:0000259" key="11">
    <source>
        <dbReference type="PROSITE" id="PS50145"/>
    </source>
</evidence>
<feature type="transmembrane region" description="Helical" evidence="9">
    <location>
        <begin position="329"/>
        <end position="349"/>
    </location>
</feature>
<dbReference type="PIRSF" id="PIRSF015614">
    <property type="entry name" value="TRAF"/>
    <property type="match status" value="1"/>
</dbReference>
<evidence type="ECO:0000313" key="13">
    <source>
        <dbReference type="Proteomes" id="UP001159427"/>
    </source>
</evidence>
<proteinExistence type="predicted"/>
<dbReference type="InterPro" id="IPR013083">
    <property type="entry name" value="Znf_RING/FYVE/PHD"/>
</dbReference>
<feature type="zinc finger region" description="TRAF-type" evidence="7">
    <location>
        <begin position="110"/>
        <end position="163"/>
    </location>
</feature>
<evidence type="ECO:0000256" key="9">
    <source>
        <dbReference type="SAM" id="Phobius"/>
    </source>
</evidence>
<dbReference type="InterPro" id="IPR049342">
    <property type="entry name" value="TRAF1-6_MATH_dom"/>
</dbReference>
<dbReference type="Proteomes" id="UP001159427">
    <property type="component" value="Unassembled WGS sequence"/>
</dbReference>
<dbReference type="SMART" id="SM00061">
    <property type="entry name" value="MATH"/>
    <property type="match status" value="1"/>
</dbReference>
<dbReference type="PROSITE" id="PS50144">
    <property type="entry name" value="MATH"/>
    <property type="match status" value="1"/>
</dbReference>
<keyword evidence="13" id="KW-1185">Reference proteome</keyword>
<keyword evidence="4" id="KW-0677">Repeat</keyword>
<evidence type="ECO:0000256" key="8">
    <source>
        <dbReference type="SAM" id="Coils"/>
    </source>
</evidence>
<evidence type="ECO:0000313" key="12">
    <source>
        <dbReference type="EMBL" id="CAH3194663.1"/>
    </source>
</evidence>
<keyword evidence="9" id="KW-0472">Membrane</keyword>
<dbReference type="Gene3D" id="1.20.120.20">
    <property type="entry name" value="Apolipoprotein"/>
    <property type="match status" value="1"/>
</dbReference>
<dbReference type="EMBL" id="CALNXI010003926">
    <property type="protein sequence ID" value="CAH3194663.1"/>
    <property type="molecule type" value="Genomic_DNA"/>
</dbReference>
<reference evidence="12 13" key="1">
    <citation type="submission" date="2022-05" db="EMBL/GenBank/DDBJ databases">
        <authorList>
            <consortium name="Genoscope - CEA"/>
            <person name="William W."/>
        </authorList>
    </citation>
    <scope>NUCLEOTIDE SEQUENCE [LARGE SCALE GENOMIC DNA]</scope>
</reference>
<comment type="caution">
    <text evidence="12">The sequence shown here is derived from an EMBL/GenBank/DDBJ whole genome shotgun (WGS) entry which is preliminary data.</text>
</comment>
<dbReference type="Gene3D" id="3.30.40.10">
    <property type="entry name" value="Zinc/RING finger domain, C3HC4 (zinc finger)"/>
    <property type="match status" value="2"/>
</dbReference>
<dbReference type="Pfam" id="PF21355">
    <property type="entry name" value="TRAF-mep_MATH"/>
    <property type="match status" value="1"/>
</dbReference>
<dbReference type="InterPro" id="IPR001293">
    <property type="entry name" value="Znf_TRAF"/>
</dbReference>
<evidence type="ECO:0000256" key="7">
    <source>
        <dbReference type="PROSITE-ProRule" id="PRU00207"/>
    </source>
</evidence>
<dbReference type="PANTHER" id="PTHR10131">
    <property type="entry name" value="TNF RECEPTOR ASSOCIATED FACTOR"/>
    <property type="match status" value="1"/>
</dbReference>
<evidence type="ECO:0000256" key="5">
    <source>
        <dbReference type="ARBA" id="ARBA00022771"/>
    </source>
</evidence>
<feature type="coiled-coil region" evidence="8">
    <location>
        <begin position="256"/>
        <end position="305"/>
    </location>
</feature>
<dbReference type="SUPFAM" id="SSF49599">
    <property type="entry name" value="TRAF domain-like"/>
    <property type="match status" value="2"/>
</dbReference>
<accession>A0ABN8STZ1</accession>
<dbReference type="Gene3D" id="2.60.210.10">
    <property type="entry name" value="Apoptosis, Tumor Necrosis Factor Receptor Associated Protein 2, Chain A"/>
    <property type="match status" value="1"/>
</dbReference>
<comment type="subcellular location">
    <subcellularLocation>
        <location evidence="1">Cytoplasm</location>
    </subcellularLocation>
</comment>
<evidence type="ECO:0000256" key="2">
    <source>
        <dbReference type="ARBA" id="ARBA00022490"/>
    </source>
</evidence>
<keyword evidence="6 7" id="KW-0862">Zinc</keyword>
<evidence type="ECO:0000256" key="6">
    <source>
        <dbReference type="ARBA" id="ARBA00022833"/>
    </source>
</evidence>
<feature type="domain" description="TRAF-type" evidence="11">
    <location>
        <begin position="110"/>
        <end position="163"/>
    </location>
</feature>
<dbReference type="InterPro" id="IPR008974">
    <property type="entry name" value="TRAF-like"/>
</dbReference>
<keyword evidence="9" id="KW-0812">Transmembrane</keyword>
<sequence>MSVDWRTEIKRSTELLKSPCRAHQSDGIHPVQIHLIGIEIHLITAVFVIMIKRQELGGSPLTCPADREALERNKDIFPDKSTKRRILSLIIKCPSEGCEWTGELRDKEKHLDSCPLNMVSCTNEKCEVKVARKDLAEHVANTCVWKISKCHHCKEHVSQCQMEAHLENCEGLVTECPNNCGIKILKEKVPYHVKNTCPLTEVPCPYDWMGCTWKEKLPTFGELNQRHKRDKVQREVLESHIQCETSHHLNLSCCKLNGTQDELRKLQTKVRKLVERENIRHNEIEERVQARQNHLEERVQALENHFEERVNVLTDINHKLKGDLNTTRIALLFCSAVFIVIIAVLLGRLETKLEEQINGVRNKLTRKVGEVEKILEFKVTDVRGQLMKDLNKVKKSLTVKVEDLEKSVSSILKVKSAVAKIVSCLNPSIKLMKDFKNKLTITSYGEALRKAKSGKEIILNSSTFYSCGYKYKLLFCPNGNGEGENTHLSFFLVIMKGEYDAMLTWPFHKMVTMTLIDQQEKAKDRENIAMSLITIDSPESYERPVNDENDARGFRQFVSHEKLQERRYIVDDTIFIQIRITSSG</sequence>
<evidence type="ECO:0000256" key="3">
    <source>
        <dbReference type="ARBA" id="ARBA00022723"/>
    </source>
</evidence>
<feature type="domain" description="TRAF-type" evidence="11">
    <location>
        <begin position="164"/>
        <end position="212"/>
    </location>
</feature>
<keyword evidence="8" id="KW-0175">Coiled coil</keyword>
<keyword evidence="9" id="KW-1133">Transmembrane helix</keyword>
<name>A0ABN8STZ1_9CNID</name>
<dbReference type="InterPro" id="IPR012227">
    <property type="entry name" value="TNF_rcpt-assoc_TRAF_met"/>
</dbReference>
<dbReference type="PANTHER" id="PTHR10131:SF148">
    <property type="entry name" value="TNF RECEPTOR-ASSOCIATED FACTOR"/>
    <property type="match status" value="1"/>
</dbReference>
<evidence type="ECO:0000256" key="1">
    <source>
        <dbReference type="ARBA" id="ARBA00004496"/>
    </source>
</evidence>
<dbReference type="Pfam" id="PF02176">
    <property type="entry name" value="zf-TRAF"/>
    <property type="match status" value="1"/>
</dbReference>
<keyword evidence="3 7" id="KW-0479">Metal-binding</keyword>
<dbReference type="InterPro" id="IPR002083">
    <property type="entry name" value="MATH/TRAF_dom"/>
</dbReference>
<evidence type="ECO:0000259" key="10">
    <source>
        <dbReference type="PROSITE" id="PS50144"/>
    </source>
</evidence>
<protein>
    <submittedName>
        <fullName evidence="12">Uncharacterized protein</fullName>
    </submittedName>
</protein>
<dbReference type="PROSITE" id="PS50145">
    <property type="entry name" value="ZF_TRAF"/>
    <property type="match status" value="2"/>
</dbReference>
<keyword evidence="5 7" id="KW-0863">Zinc-finger</keyword>